<sequence>MLHDTDRILKLAREAGLELAPGSLRLNEMGLDFQVAFGRDGDAVEWVLRMPRRTDVACAAVKEAKILDYFRSRLPVAVPDWKVFSDDLIAYPSLPGNPGLTFDASTYETTWHFDQNSPVYVETLGAALAQLHGLDTDDAISAGLSNLSIDAVRENWTRDLETVEKSFEVPAARLALWRAWLADLSFWPTHAASVHGDLYVGHVMVKSDGTVCGIIDWSEAHIGDPGIDLAGHLKVFGEASLRDLLGHYEAAGGQTWPRIVEHCKMLQSAEGIRYAMFALKTGSAEHLEGAQGLLSAPGI</sequence>
<dbReference type="CDD" id="cd05152">
    <property type="entry name" value="MPH2"/>
    <property type="match status" value="1"/>
</dbReference>
<dbReference type="RefSeq" id="WP_021263608.1">
    <property type="nucleotide sequence ID" value="NZ_CP035739.1"/>
</dbReference>
<dbReference type="InterPro" id="IPR011009">
    <property type="entry name" value="Kinase-like_dom_sf"/>
</dbReference>
<dbReference type="SUPFAM" id="SSF56112">
    <property type="entry name" value="Protein kinase-like (PK-like)"/>
    <property type="match status" value="1"/>
</dbReference>
<evidence type="ECO:0000259" key="1">
    <source>
        <dbReference type="Pfam" id="PF01636"/>
    </source>
</evidence>
<organism evidence="2">
    <name type="scientific">Pseudomonas aeruginosa</name>
    <dbReference type="NCBI Taxonomy" id="287"/>
    <lineage>
        <taxon>Bacteria</taxon>
        <taxon>Pseudomonadati</taxon>
        <taxon>Pseudomonadota</taxon>
        <taxon>Gammaproteobacteria</taxon>
        <taxon>Pseudomonadales</taxon>
        <taxon>Pseudomonadaceae</taxon>
        <taxon>Pseudomonas</taxon>
    </lineage>
</organism>
<protein>
    <submittedName>
        <fullName evidence="2">Mph(F) family macrolide 2'-phosphotransferase</fullName>
    </submittedName>
</protein>
<dbReference type="Gene3D" id="3.30.200.20">
    <property type="entry name" value="Phosphorylase Kinase, domain 1"/>
    <property type="match status" value="1"/>
</dbReference>
<dbReference type="Pfam" id="PF01636">
    <property type="entry name" value="APH"/>
    <property type="match status" value="1"/>
</dbReference>
<dbReference type="InterPro" id="IPR051678">
    <property type="entry name" value="AGP_Transferase"/>
</dbReference>
<dbReference type="InterPro" id="IPR002575">
    <property type="entry name" value="Aminoglycoside_PTrfase"/>
</dbReference>
<keyword evidence="2" id="KW-0808">Transferase</keyword>
<proteinExistence type="predicted"/>
<accession>A0A5P4S8P6</accession>
<dbReference type="GO" id="GO:0016740">
    <property type="term" value="F:transferase activity"/>
    <property type="evidence" value="ECO:0007669"/>
    <property type="project" value="UniProtKB-KW"/>
</dbReference>
<dbReference type="AlphaFoldDB" id="A0A5P4S8P6"/>
<dbReference type="Gene3D" id="3.90.1200.10">
    <property type="match status" value="1"/>
</dbReference>
<dbReference type="PANTHER" id="PTHR21310:SF15">
    <property type="entry name" value="AMINOGLYCOSIDE PHOSPHOTRANSFERASE DOMAIN-CONTAINING PROTEIN"/>
    <property type="match status" value="1"/>
</dbReference>
<reference evidence="2" key="1">
    <citation type="journal article" date="2019" name="J. Antimicrob. Chemother.">
        <title>Pseudomonas aeruginosa with NDM-1, DIM-1 and PME-1 ?-lactamases, and RmtD3 16S rRNA methylase, encoded by new genomic islands.</title>
        <authorList>
            <person name="Urbanowicz P."/>
            <person name="Izdebski R."/>
            <person name="Baraniak A."/>
            <person name="Zabicka D."/>
            <person name="Ziolkowski G."/>
            <person name="Hryniewicz W."/>
            <person name="Gniadkowski M."/>
        </authorList>
    </citation>
    <scope>NUCLEOTIDE SEQUENCE</scope>
</reference>
<dbReference type="NCBIfam" id="NF000255">
    <property type="entry name" value="macrolide_MphF"/>
    <property type="match status" value="1"/>
</dbReference>
<dbReference type="PANTHER" id="PTHR21310">
    <property type="entry name" value="AMINOGLYCOSIDE PHOSPHOTRANSFERASE-RELATED-RELATED"/>
    <property type="match status" value="1"/>
</dbReference>
<feature type="domain" description="Aminoglycoside phosphotransferase" evidence="1">
    <location>
        <begin position="25"/>
        <end position="259"/>
    </location>
</feature>
<gene>
    <name evidence="2" type="primary">mphF</name>
    <name evidence="2" type="ORF">PU_0028</name>
</gene>
<name>A0A5P4S8P6_PSEAI</name>
<evidence type="ECO:0000313" key="2">
    <source>
        <dbReference type="EMBL" id="QFC18508.1"/>
    </source>
</evidence>
<dbReference type="EMBL" id="MK450539">
    <property type="protein sequence ID" value="QFC18508.1"/>
    <property type="molecule type" value="Genomic_DNA"/>
</dbReference>